<keyword evidence="2" id="KW-1185">Reference proteome</keyword>
<accession>A0ABT7UJZ7</accession>
<reference evidence="1 2" key="2">
    <citation type="submission" date="2023-06" db="EMBL/GenBank/DDBJ databases">
        <authorList>
            <person name="Zeman M."/>
            <person name="Kubasova T."/>
            <person name="Jahodarova E."/>
            <person name="Nykrynova M."/>
            <person name="Rychlik I."/>
        </authorList>
    </citation>
    <scope>NUCLEOTIDE SEQUENCE [LARGE SCALE GENOMIC DNA]</scope>
    <source>
        <strain evidence="1 2">ET341</strain>
    </source>
</reference>
<protein>
    <submittedName>
        <fullName evidence="1">Uncharacterized protein</fullName>
    </submittedName>
</protein>
<dbReference type="RefSeq" id="WP_289528038.1">
    <property type="nucleotide sequence ID" value="NZ_JAUDCK010000036.1"/>
</dbReference>
<evidence type="ECO:0000313" key="1">
    <source>
        <dbReference type="EMBL" id="MDM8196473.1"/>
    </source>
</evidence>
<name>A0ABT7UJZ7_9FIRM</name>
<sequence length="199" mass="22804">MSWEEMYTCSATCPCGKGKITQTSYGDDWNRYKDGPVVIECEECAKKYKVEEVTHHGLLASDGSWSTYYLTPKDYPDYEGPKESDLYPATRNQYQDFPVWLIENYTEDELRGVLNQLKNTTSSAKLTGIAAGIREAHKKAKKTVRVGEIAKTVEAALEKYPEHVGNKIQREEIRKKESDARAAYVKEKRKHQTVIDLQR</sequence>
<reference evidence="2" key="1">
    <citation type="submission" date="2023-06" db="EMBL/GenBank/DDBJ databases">
        <title>Identification and characterization of horizontal gene transfer across gut microbiota members of farm animals based on homology search.</title>
        <authorList>
            <person name="Zeman M."/>
            <person name="Kubasova T."/>
            <person name="Jahodarova E."/>
            <person name="Nykrynova M."/>
            <person name="Rychlik I."/>
        </authorList>
    </citation>
    <scope>NUCLEOTIDE SEQUENCE [LARGE SCALE GENOMIC DNA]</scope>
    <source>
        <strain evidence="2">ET341</strain>
    </source>
</reference>
<comment type="caution">
    <text evidence="1">The sequence shown here is derived from an EMBL/GenBank/DDBJ whole genome shotgun (WGS) entry which is preliminary data.</text>
</comment>
<dbReference type="Proteomes" id="UP001529275">
    <property type="component" value="Unassembled WGS sequence"/>
</dbReference>
<evidence type="ECO:0000313" key="2">
    <source>
        <dbReference type="Proteomes" id="UP001529275"/>
    </source>
</evidence>
<organism evidence="1 2">
    <name type="scientific">Massilimicrobiota timonensis</name>
    <dbReference type="NCBI Taxonomy" id="1776392"/>
    <lineage>
        <taxon>Bacteria</taxon>
        <taxon>Bacillati</taxon>
        <taxon>Bacillota</taxon>
        <taxon>Erysipelotrichia</taxon>
        <taxon>Erysipelotrichales</taxon>
        <taxon>Erysipelotrichaceae</taxon>
        <taxon>Massilimicrobiota</taxon>
    </lineage>
</organism>
<gene>
    <name evidence="1" type="ORF">QUV98_09120</name>
</gene>
<proteinExistence type="predicted"/>
<dbReference type="EMBL" id="JAUDCK010000036">
    <property type="protein sequence ID" value="MDM8196473.1"/>
    <property type="molecule type" value="Genomic_DNA"/>
</dbReference>